<gene>
    <name evidence="3" type="primary">Acey_s0727.g1878</name>
    <name evidence="3" type="ORF">Y032_0727g1878</name>
</gene>
<comment type="caution">
    <text evidence="3">The sequence shown here is derived from an EMBL/GenBank/DDBJ whole genome shotgun (WGS) entry which is preliminary data.</text>
</comment>
<reference evidence="4" key="1">
    <citation type="journal article" date="2015" name="Nat. Genet.">
        <title>The genome and transcriptome of the zoonotic hookworm Ancylostoma ceylanicum identify infection-specific gene families.</title>
        <authorList>
            <person name="Schwarz E.M."/>
            <person name="Hu Y."/>
            <person name="Antoshechkin I."/>
            <person name="Miller M.M."/>
            <person name="Sternberg P.W."/>
            <person name="Aroian R.V."/>
        </authorList>
    </citation>
    <scope>NUCLEOTIDE SEQUENCE</scope>
    <source>
        <strain evidence="4">HY135</strain>
    </source>
</reference>
<keyword evidence="1" id="KW-0812">Transmembrane</keyword>
<feature type="chain" id="PRO_5001494582" evidence="2">
    <location>
        <begin position="19"/>
        <end position="77"/>
    </location>
</feature>
<accession>A0A016WF69</accession>
<keyword evidence="1" id="KW-0472">Membrane</keyword>
<evidence type="ECO:0000256" key="1">
    <source>
        <dbReference type="SAM" id="Phobius"/>
    </source>
</evidence>
<proteinExistence type="predicted"/>
<feature type="transmembrane region" description="Helical" evidence="1">
    <location>
        <begin position="34"/>
        <end position="52"/>
    </location>
</feature>
<dbReference type="EMBL" id="JARK01000327">
    <property type="protein sequence ID" value="EYC38285.1"/>
    <property type="molecule type" value="Genomic_DNA"/>
</dbReference>
<protein>
    <submittedName>
        <fullName evidence="3">Uncharacterized protein</fullName>
    </submittedName>
</protein>
<dbReference type="Proteomes" id="UP000024635">
    <property type="component" value="Unassembled WGS sequence"/>
</dbReference>
<evidence type="ECO:0000313" key="3">
    <source>
        <dbReference type="EMBL" id="EYC38285.1"/>
    </source>
</evidence>
<keyword evidence="2" id="KW-0732">Signal</keyword>
<organism evidence="3 4">
    <name type="scientific">Ancylostoma ceylanicum</name>
    <dbReference type="NCBI Taxonomy" id="53326"/>
    <lineage>
        <taxon>Eukaryota</taxon>
        <taxon>Metazoa</taxon>
        <taxon>Ecdysozoa</taxon>
        <taxon>Nematoda</taxon>
        <taxon>Chromadorea</taxon>
        <taxon>Rhabditida</taxon>
        <taxon>Rhabditina</taxon>
        <taxon>Rhabditomorpha</taxon>
        <taxon>Strongyloidea</taxon>
        <taxon>Ancylostomatidae</taxon>
        <taxon>Ancylostomatinae</taxon>
        <taxon>Ancylostoma</taxon>
    </lineage>
</organism>
<feature type="signal peptide" evidence="2">
    <location>
        <begin position="1"/>
        <end position="18"/>
    </location>
</feature>
<name>A0A016WF69_9BILA</name>
<keyword evidence="4" id="KW-1185">Reference proteome</keyword>
<evidence type="ECO:0000313" key="4">
    <source>
        <dbReference type="Proteomes" id="UP000024635"/>
    </source>
</evidence>
<dbReference type="AlphaFoldDB" id="A0A016WF69"/>
<keyword evidence="1" id="KW-1133">Transmembrane helix</keyword>
<evidence type="ECO:0000256" key="2">
    <source>
        <dbReference type="SAM" id="SignalP"/>
    </source>
</evidence>
<sequence>MRSVLVIFAVFCIASVLGQWMPGMMGPGMMGMGMMRPYGLGMMGPMGMYGPYGMYGRNPARGAMVGAMMGSMIGKKK</sequence>